<dbReference type="EMBL" id="JAFELM010000031">
    <property type="protein sequence ID" value="MBM6618373.1"/>
    <property type="molecule type" value="Genomic_DNA"/>
</dbReference>
<reference evidence="4 5" key="1">
    <citation type="submission" date="2021-02" db="EMBL/GenBank/DDBJ databases">
        <title>Bacillus sp. RD4P76, an endophyte from a halophyte.</title>
        <authorList>
            <person name="Sun J.-Q."/>
        </authorList>
    </citation>
    <scope>NUCLEOTIDE SEQUENCE [LARGE SCALE GENOMIC DNA]</scope>
    <source>
        <strain evidence="4 5">RD4P76</strain>
    </source>
</reference>
<dbReference type="PANTHER" id="PTHR34475">
    <property type="match status" value="1"/>
</dbReference>
<feature type="region of interest" description="Disordered" evidence="1">
    <location>
        <begin position="133"/>
        <end position="194"/>
    </location>
</feature>
<dbReference type="Pfam" id="PF13413">
    <property type="entry name" value="HTH_25"/>
    <property type="match status" value="1"/>
</dbReference>
<keyword evidence="2" id="KW-0812">Transmembrane</keyword>
<sequence length="315" mass="35712">MTEVGQRLKEARTEKNLSLEELQNITKIQKRYLQNVEEGNFDALPGVFYARAFVKQYAEAVGLDPEMIFEEYKHEIPSTQKEAIPEHLSRVKRTRDEVNASTSKVFQIFPKVLVAVVIIGIAITVWTLLQNSQNNQVQESPKTETQSSEIEKNNNDPLKTAAKEEKEDKEKEKQEDDTDQVASTGEEADEDQVNAEDEVQFTQQIHLVQSTGKNSTYTLSNTDKFVVEVSTTTETWLDLKNGKNKKFYSALLNNKETDDIPNVTSYDFTNEEVAVIRLGYAETATIKVNGQVVEIPKEPKSVQNITINFQKEAAQ</sequence>
<dbReference type="InterPro" id="IPR050400">
    <property type="entry name" value="Bact_Cytoskel_RodZ"/>
</dbReference>
<evidence type="ECO:0000313" key="4">
    <source>
        <dbReference type="EMBL" id="MBM6618373.1"/>
    </source>
</evidence>
<feature type="compositionally biased region" description="Basic and acidic residues" evidence="1">
    <location>
        <begin position="161"/>
        <end position="174"/>
    </location>
</feature>
<keyword evidence="2" id="KW-0472">Membrane</keyword>
<comment type="caution">
    <text evidence="4">The sequence shown here is derived from an EMBL/GenBank/DDBJ whole genome shotgun (WGS) entry which is preliminary data.</text>
</comment>
<dbReference type="CDD" id="cd00093">
    <property type="entry name" value="HTH_XRE"/>
    <property type="match status" value="1"/>
</dbReference>
<dbReference type="Pfam" id="PF13464">
    <property type="entry name" value="RodZ_C"/>
    <property type="match status" value="1"/>
</dbReference>
<dbReference type="PANTHER" id="PTHR34475:SF1">
    <property type="entry name" value="CYTOSKELETON PROTEIN RODZ"/>
    <property type="match status" value="1"/>
</dbReference>
<dbReference type="PROSITE" id="PS50943">
    <property type="entry name" value="HTH_CROC1"/>
    <property type="match status" value="1"/>
</dbReference>
<dbReference type="RefSeq" id="WP_204203730.1">
    <property type="nucleotide sequence ID" value="NZ_JAFELM010000031.1"/>
</dbReference>
<keyword evidence="2" id="KW-1133">Transmembrane helix</keyword>
<feature type="domain" description="HTH cro/C1-type" evidence="3">
    <location>
        <begin position="8"/>
        <end position="40"/>
    </location>
</feature>
<evidence type="ECO:0000256" key="2">
    <source>
        <dbReference type="SAM" id="Phobius"/>
    </source>
</evidence>
<dbReference type="InterPro" id="IPR025194">
    <property type="entry name" value="RodZ-like_C"/>
</dbReference>
<evidence type="ECO:0000259" key="3">
    <source>
        <dbReference type="PROSITE" id="PS50943"/>
    </source>
</evidence>
<feature type="transmembrane region" description="Helical" evidence="2">
    <location>
        <begin position="112"/>
        <end position="129"/>
    </location>
</feature>
<dbReference type="InterPro" id="IPR010982">
    <property type="entry name" value="Lambda_DNA-bd_dom_sf"/>
</dbReference>
<feature type="compositionally biased region" description="Polar residues" evidence="1">
    <location>
        <begin position="133"/>
        <end position="148"/>
    </location>
</feature>
<evidence type="ECO:0000313" key="5">
    <source>
        <dbReference type="Proteomes" id="UP001518925"/>
    </source>
</evidence>
<gene>
    <name evidence="4" type="ORF">JR050_11960</name>
</gene>
<proteinExistence type="predicted"/>
<keyword evidence="5" id="KW-1185">Reference proteome</keyword>
<dbReference type="Gene3D" id="1.10.260.40">
    <property type="entry name" value="lambda repressor-like DNA-binding domains"/>
    <property type="match status" value="1"/>
</dbReference>
<evidence type="ECO:0000256" key="1">
    <source>
        <dbReference type="SAM" id="MobiDB-lite"/>
    </source>
</evidence>
<dbReference type="Proteomes" id="UP001518925">
    <property type="component" value="Unassembled WGS sequence"/>
</dbReference>
<accession>A0ABS2DLL0</accession>
<dbReference type="InterPro" id="IPR001387">
    <property type="entry name" value="Cro/C1-type_HTH"/>
</dbReference>
<organism evidence="4 5">
    <name type="scientific">Bacillus suaedaesalsae</name>
    <dbReference type="NCBI Taxonomy" id="2810349"/>
    <lineage>
        <taxon>Bacteria</taxon>
        <taxon>Bacillati</taxon>
        <taxon>Bacillota</taxon>
        <taxon>Bacilli</taxon>
        <taxon>Bacillales</taxon>
        <taxon>Bacillaceae</taxon>
        <taxon>Bacillus</taxon>
    </lineage>
</organism>
<protein>
    <submittedName>
        <fullName evidence="4">Helix-turn-helix domain-containing protein</fullName>
    </submittedName>
</protein>
<name>A0ABS2DLL0_9BACI</name>
<dbReference type="SUPFAM" id="SSF47413">
    <property type="entry name" value="lambda repressor-like DNA-binding domains"/>
    <property type="match status" value="1"/>
</dbReference>